<sequence>MECKCCQAEPNEDQQQRPTAKNQQQRTNSKEPIATGPAAMNYDHHLSTSSLDHTAARLQVAAADEAAGALSESSCLDVSATAALDRAFMRLLRWDPQDRKYPETVLMGRARLDALGRRRRALVLEASVLLLTPMEADLKEALPGVGDTALRLLTEAAGERGRGAAPPRESRSLLRGQISELWKHDHS</sequence>
<protein>
    <submittedName>
        <fullName evidence="3">T-complex protein 11</fullName>
    </submittedName>
</protein>
<dbReference type="Proteomes" id="UP000314294">
    <property type="component" value="Unassembled WGS sequence"/>
</dbReference>
<organism evidence="3 4">
    <name type="scientific">Liparis tanakae</name>
    <name type="common">Tanaka's snailfish</name>
    <dbReference type="NCBI Taxonomy" id="230148"/>
    <lineage>
        <taxon>Eukaryota</taxon>
        <taxon>Metazoa</taxon>
        <taxon>Chordata</taxon>
        <taxon>Craniata</taxon>
        <taxon>Vertebrata</taxon>
        <taxon>Euteleostomi</taxon>
        <taxon>Actinopterygii</taxon>
        <taxon>Neopterygii</taxon>
        <taxon>Teleostei</taxon>
        <taxon>Neoteleostei</taxon>
        <taxon>Acanthomorphata</taxon>
        <taxon>Eupercaria</taxon>
        <taxon>Perciformes</taxon>
        <taxon>Cottioidei</taxon>
        <taxon>Cottales</taxon>
        <taxon>Liparidae</taxon>
        <taxon>Liparis</taxon>
    </lineage>
</organism>
<comment type="caution">
    <text evidence="3">The sequence shown here is derived from an EMBL/GenBank/DDBJ whole genome shotgun (WGS) entry which is preliminary data.</text>
</comment>
<comment type="similarity">
    <text evidence="1">Belongs to the TCP11 family.</text>
</comment>
<evidence type="ECO:0000256" key="2">
    <source>
        <dbReference type="SAM" id="MobiDB-lite"/>
    </source>
</evidence>
<dbReference type="InterPro" id="IPR008862">
    <property type="entry name" value="Tcp11"/>
</dbReference>
<name>A0A4Z2G2X8_9TELE</name>
<evidence type="ECO:0000313" key="4">
    <source>
        <dbReference type="Proteomes" id="UP000314294"/>
    </source>
</evidence>
<evidence type="ECO:0000313" key="3">
    <source>
        <dbReference type="EMBL" id="TNN47858.1"/>
    </source>
</evidence>
<proteinExistence type="inferred from homology"/>
<keyword evidence="4" id="KW-1185">Reference proteome</keyword>
<dbReference type="Pfam" id="PF05794">
    <property type="entry name" value="Tcp11"/>
    <property type="match status" value="1"/>
</dbReference>
<feature type="region of interest" description="Disordered" evidence="2">
    <location>
        <begin position="1"/>
        <end position="44"/>
    </location>
</feature>
<dbReference type="EMBL" id="SRLO01000722">
    <property type="protein sequence ID" value="TNN47858.1"/>
    <property type="molecule type" value="Genomic_DNA"/>
</dbReference>
<accession>A0A4Z2G2X8</accession>
<evidence type="ECO:0000256" key="1">
    <source>
        <dbReference type="ARBA" id="ARBA00010954"/>
    </source>
</evidence>
<dbReference type="AlphaFoldDB" id="A0A4Z2G2X8"/>
<gene>
    <name evidence="3" type="primary">Tcp11</name>
    <name evidence="3" type="ORF">EYF80_041952</name>
</gene>
<reference evidence="3 4" key="1">
    <citation type="submission" date="2019-03" db="EMBL/GenBank/DDBJ databases">
        <title>First draft genome of Liparis tanakae, snailfish: a comprehensive survey of snailfish specific genes.</title>
        <authorList>
            <person name="Kim W."/>
            <person name="Song I."/>
            <person name="Jeong J.-H."/>
            <person name="Kim D."/>
            <person name="Kim S."/>
            <person name="Ryu S."/>
            <person name="Song J.Y."/>
            <person name="Lee S.K."/>
        </authorList>
    </citation>
    <scope>NUCLEOTIDE SEQUENCE [LARGE SCALE GENOMIC DNA]</scope>
    <source>
        <tissue evidence="3">Muscle</tissue>
    </source>
</reference>
<feature type="compositionally biased region" description="Polar residues" evidence="2">
    <location>
        <begin position="16"/>
        <end position="27"/>
    </location>
</feature>